<name>A0ABX6ERA7_KLUMA</name>
<dbReference type="InterPro" id="IPR015943">
    <property type="entry name" value="WD40/YVTN_repeat-like_dom_sf"/>
</dbReference>
<dbReference type="Gene3D" id="2.130.10.10">
    <property type="entry name" value="YVTN repeat-like/Quinoprotein amine dehydrogenase"/>
    <property type="match status" value="1"/>
</dbReference>
<gene>
    <name evidence="1" type="primary">YIG1</name>
    <name evidence="1" type="ORF">FIM1_193</name>
</gene>
<proteinExistence type="predicted"/>
<reference evidence="1 2" key="2">
    <citation type="submission" date="2019-11" db="EMBL/GenBank/DDBJ databases">
        <authorList>
            <person name="Lu H."/>
        </authorList>
    </citation>
    <scope>NUCLEOTIDE SEQUENCE [LARGE SCALE GENOMIC DNA]</scope>
    <source>
        <strain evidence="1 2">FIM1</strain>
    </source>
</reference>
<organism evidence="1 2">
    <name type="scientific">Kluyveromyces marxianus</name>
    <name type="common">Yeast</name>
    <name type="synonym">Candida kefyr</name>
    <dbReference type="NCBI Taxonomy" id="4911"/>
    <lineage>
        <taxon>Eukaryota</taxon>
        <taxon>Fungi</taxon>
        <taxon>Dikarya</taxon>
        <taxon>Ascomycota</taxon>
        <taxon>Saccharomycotina</taxon>
        <taxon>Saccharomycetes</taxon>
        <taxon>Saccharomycetales</taxon>
        <taxon>Saccharomycetaceae</taxon>
        <taxon>Kluyveromyces</taxon>
    </lineage>
</organism>
<reference evidence="1 2" key="1">
    <citation type="submission" date="2016-03" db="EMBL/GenBank/DDBJ databases">
        <title>How can Kluyveromyces marxianus grow so fast - potential evolutionary course in Saccharomyces Complex revealed by comparative genomics.</title>
        <authorList>
            <person name="Mo W."/>
            <person name="Lu W."/>
            <person name="Yang X."/>
            <person name="Qi J."/>
            <person name="Lv H."/>
        </authorList>
    </citation>
    <scope>NUCLEOTIDE SEQUENCE [LARGE SCALE GENOMIC DNA]</scope>
    <source>
        <strain evidence="1 2">FIM1</strain>
    </source>
</reference>
<evidence type="ECO:0000313" key="1">
    <source>
        <dbReference type="EMBL" id="QGN13552.1"/>
    </source>
</evidence>
<evidence type="ECO:0000313" key="2">
    <source>
        <dbReference type="Proteomes" id="UP000422736"/>
    </source>
</evidence>
<dbReference type="SUPFAM" id="SSF50978">
    <property type="entry name" value="WD40 repeat-like"/>
    <property type="match status" value="1"/>
</dbReference>
<protein>
    <submittedName>
        <fullName evidence="1">Protein YIG1</fullName>
    </submittedName>
</protein>
<accession>A0ABX6ERA7</accession>
<dbReference type="Proteomes" id="UP000422736">
    <property type="component" value="Chromosome 1"/>
</dbReference>
<dbReference type="EMBL" id="CP015054">
    <property type="protein sequence ID" value="QGN13552.1"/>
    <property type="molecule type" value="Genomic_DNA"/>
</dbReference>
<keyword evidence="2" id="KW-1185">Reference proteome</keyword>
<dbReference type="InterPro" id="IPR036322">
    <property type="entry name" value="WD40_repeat_dom_sf"/>
</dbReference>
<sequence length="391" mass="43797">MGIPIDIDSLRVRETRPDIGIGGVQMRRRNSSYTAGNNLVSSRGTMNGLLTLRRAESREMNHGGEMMNSGSVEGSLVLWDKEGSQIAVVSREAGVSMYNIAGGISPGNELSRVAQISRNEFLFMGHSDAIYFATGEGEGDDEDEDGDRDGRVHFQSWNVGPITAMWYMPHQSKFCCILPDGTAHVSEDPRVSLRRRISIHDDTLESRQMTHYIQDYALLEVSPTGDSLAIAKHSGEISILKDGFLRYVTGFGLTEEEAAYRADPSEKVTKMLWSDDSRFLCIVTTQRILVYDNDMDAITVVAGEHPNQHISWGGNGTILFLLSTHLYGTMLKCFEHNSDEQQWICCGFEDVRSQFSVHKVHAFHVCAERQALTIYHDQGRIDTFEYRITQA</sequence>